<name>A0A8H7KAB4_BIOOC</name>
<dbReference type="InterPro" id="IPR010401">
    <property type="entry name" value="AGL/Gdb1"/>
</dbReference>
<gene>
    <name evidence="2" type="ORF">IM811_004737</name>
</gene>
<protein>
    <recommendedName>
        <fullName evidence="1">Glycogen debranching enzyme glucanotransferase domain-containing protein</fullName>
    </recommendedName>
</protein>
<dbReference type="PANTHER" id="PTHR10569">
    <property type="entry name" value="GLYCOGEN DEBRANCHING ENZYME"/>
    <property type="match status" value="1"/>
</dbReference>
<dbReference type="Pfam" id="PF14701">
    <property type="entry name" value="hDGE_amylase"/>
    <property type="match status" value="1"/>
</dbReference>
<organism evidence="2 3">
    <name type="scientific">Bionectria ochroleuca</name>
    <name type="common">Gliocladium roseum</name>
    <dbReference type="NCBI Taxonomy" id="29856"/>
    <lineage>
        <taxon>Eukaryota</taxon>
        <taxon>Fungi</taxon>
        <taxon>Dikarya</taxon>
        <taxon>Ascomycota</taxon>
        <taxon>Pezizomycotina</taxon>
        <taxon>Sordariomycetes</taxon>
        <taxon>Hypocreomycetidae</taxon>
        <taxon>Hypocreales</taxon>
        <taxon>Bionectriaceae</taxon>
        <taxon>Clonostachys</taxon>
    </lineage>
</organism>
<dbReference type="PANTHER" id="PTHR10569:SF2">
    <property type="entry name" value="GLYCOGEN DEBRANCHING ENZYME"/>
    <property type="match status" value="1"/>
</dbReference>
<dbReference type="AlphaFoldDB" id="A0A8H7KAB4"/>
<dbReference type="GO" id="GO:0004135">
    <property type="term" value="F:amylo-alpha-1,6-glucosidase activity"/>
    <property type="evidence" value="ECO:0007669"/>
    <property type="project" value="InterPro"/>
</dbReference>
<feature type="domain" description="Glycogen debranching enzyme glucanotransferase" evidence="1">
    <location>
        <begin position="2"/>
        <end position="179"/>
    </location>
</feature>
<dbReference type="GO" id="GO:0004134">
    <property type="term" value="F:4-alpha-glucanotransferase activity"/>
    <property type="evidence" value="ECO:0007669"/>
    <property type="project" value="InterPro"/>
</dbReference>
<dbReference type="InterPro" id="IPR032792">
    <property type="entry name" value="AGL_glucanoTrfase"/>
</dbReference>
<reference evidence="2" key="1">
    <citation type="submission" date="2020-10" db="EMBL/GenBank/DDBJ databases">
        <title>High-Quality Genome Resource of Clonostachys rosea strain S41 by Oxford Nanopore Long-Read Sequencing.</title>
        <authorList>
            <person name="Wang H."/>
        </authorList>
    </citation>
    <scope>NUCLEOTIDE SEQUENCE</scope>
    <source>
        <strain evidence="2">S41</strain>
    </source>
</reference>
<sequence length="200" mass="22493">MSTAPWLESAFVLDSKLLELSGRLAELGLPTEIKSNDDLMVIMEAIKKEVVAKIRLWEFYVLDVDYNAEAAVNAWLNKETYTPEEGLDFPGDIGELAAASLEKQVEFVTKFGQRGTDRLGERFRRKIDPKLASSFLSYTLGGYESNNGPDKAAAKAKIVQLLDILNVEFYKEYDAEVDEKYFSSCSIGSNMYDWMIMAPS</sequence>
<proteinExistence type="predicted"/>
<dbReference type="EMBL" id="JADCTT010000013">
    <property type="protein sequence ID" value="KAF9745115.1"/>
    <property type="molecule type" value="Genomic_DNA"/>
</dbReference>
<dbReference type="Proteomes" id="UP000616885">
    <property type="component" value="Unassembled WGS sequence"/>
</dbReference>
<evidence type="ECO:0000313" key="3">
    <source>
        <dbReference type="Proteomes" id="UP000616885"/>
    </source>
</evidence>
<evidence type="ECO:0000313" key="2">
    <source>
        <dbReference type="EMBL" id="KAF9745115.1"/>
    </source>
</evidence>
<comment type="caution">
    <text evidence="2">The sequence shown here is derived from an EMBL/GenBank/DDBJ whole genome shotgun (WGS) entry which is preliminary data.</text>
</comment>
<dbReference type="GO" id="GO:0005980">
    <property type="term" value="P:glycogen catabolic process"/>
    <property type="evidence" value="ECO:0007669"/>
    <property type="project" value="InterPro"/>
</dbReference>
<evidence type="ECO:0000259" key="1">
    <source>
        <dbReference type="Pfam" id="PF14701"/>
    </source>
</evidence>
<accession>A0A8H7KAB4</accession>